<reference evidence="3 4" key="1">
    <citation type="journal article" date="2009" name="Nature">
        <title>Evolution of pathogenicity and sexual reproduction in eight Candida genomes.</title>
        <authorList>
            <person name="Butler G."/>
            <person name="Rasmussen M.D."/>
            <person name="Lin M.F."/>
            <person name="Santos M.A."/>
            <person name="Sakthikumar S."/>
            <person name="Munro C.A."/>
            <person name="Rheinbay E."/>
            <person name="Grabherr M."/>
            <person name="Forche A."/>
            <person name="Reedy J.L."/>
            <person name="Agrafioti I."/>
            <person name="Arnaud M.B."/>
            <person name="Bates S."/>
            <person name="Brown A.J."/>
            <person name="Brunke S."/>
            <person name="Costanzo M.C."/>
            <person name="Fitzpatrick D.A."/>
            <person name="de Groot P.W."/>
            <person name="Harris D."/>
            <person name="Hoyer L.L."/>
            <person name="Hube B."/>
            <person name="Klis F.M."/>
            <person name="Kodira C."/>
            <person name="Lennard N."/>
            <person name="Logue M.E."/>
            <person name="Martin R."/>
            <person name="Neiman A.M."/>
            <person name="Nikolaou E."/>
            <person name="Quail M.A."/>
            <person name="Quinn J."/>
            <person name="Santos M.C."/>
            <person name="Schmitzberger F.F."/>
            <person name="Sherlock G."/>
            <person name="Shah P."/>
            <person name="Silverstein K.A."/>
            <person name="Skrzypek M.S."/>
            <person name="Soll D."/>
            <person name="Staggs R."/>
            <person name="Stansfield I."/>
            <person name="Stumpf M.P."/>
            <person name="Sudbery P.E."/>
            <person name="Srikantha T."/>
            <person name="Zeng Q."/>
            <person name="Berman J."/>
            <person name="Berriman M."/>
            <person name="Heitman J."/>
            <person name="Gow N.A."/>
            <person name="Lorenz M.C."/>
            <person name="Birren B.W."/>
            <person name="Kellis M."/>
            <person name="Cuomo C.A."/>
        </authorList>
    </citation>
    <scope>NUCLEOTIDE SEQUENCE [LARGE SCALE GENOMIC DNA]</scope>
    <source>
        <strain evidence="4">ATCC MYA-3404 / T1</strain>
    </source>
</reference>
<dbReference type="OrthoDB" id="4026741at2759"/>
<dbReference type="SUPFAM" id="SSF52833">
    <property type="entry name" value="Thioredoxin-like"/>
    <property type="match status" value="1"/>
</dbReference>
<gene>
    <name evidence="3" type="ORF">CTRG_01824</name>
</gene>
<keyword evidence="4" id="KW-1185">Reference proteome</keyword>
<name>C5M7J2_CANTT</name>
<dbReference type="HOGENOM" id="CLU_933824_0_0_1"/>
<dbReference type="Proteomes" id="UP000002037">
    <property type="component" value="Unassembled WGS sequence"/>
</dbReference>
<dbReference type="Gene3D" id="3.40.30.10">
    <property type="entry name" value="Glutaredoxin"/>
    <property type="match status" value="1"/>
</dbReference>
<keyword evidence="2" id="KW-0472">Membrane</keyword>
<evidence type="ECO:0000256" key="2">
    <source>
        <dbReference type="SAM" id="Phobius"/>
    </source>
</evidence>
<evidence type="ECO:0000313" key="3">
    <source>
        <dbReference type="EMBL" id="EER34962.1"/>
    </source>
</evidence>
<keyword evidence="2" id="KW-0812">Transmembrane</keyword>
<dbReference type="EMBL" id="GG692396">
    <property type="protein sequence ID" value="EER34962.1"/>
    <property type="molecule type" value="Genomic_DNA"/>
</dbReference>
<feature type="transmembrane region" description="Helical" evidence="2">
    <location>
        <begin position="41"/>
        <end position="59"/>
    </location>
</feature>
<feature type="compositionally biased region" description="Acidic residues" evidence="1">
    <location>
        <begin position="152"/>
        <end position="163"/>
    </location>
</feature>
<evidence type="ECO:0000256" key="1">
    <source>
        <dbReference type="SAM" id="MobiDB-lite"/>
    </source>
</evidence>
<dbReference type="AlphaFoldDB" id="C5M7J2"/>
<sequence length="298" mass="33950">MPQRKSRVGSFYIDIEKNGLPYDDKQHKHFKSKINNGKSNFLTVTFFSLCIMCSVYFIYNYRSLWNNNLQLDQSILLSSTSNANSPEISILKDELMSNYDDVNNGGTGLSLSNEVQEELKHQHHTPHTRVSAPLSQKQPQEGSVVDSGSQEEKDDNEENDNDYDISNSKSNIDAIIEENDDLEQDPDMHILVQENLKEIFSVNPIIVLSLNNQIDKLNTILLNLNISPEPKIINLSRHPNYLNILKYLKNINHSDVENIPRLFLGGLPVGTSKEIIEMYENNELISYLRSKGEGLINV</sequence>
<dbReference type="KEGG" id="ctp:CTRG_01824"/>
<dbReference type="STRING" id="294747.C5M7J2"/>
<dbReference type="RefSeq" id="XP_002547517.1">
    <property type="nucleotide sequence ID" value="XM_002547471.1"/>
</dbReference>
<dbReference type="VEuPathDB" id="FungiDB:CTRG_01824"/>
<dbReference type="InterPro" id="IPR036249">
    <property type="entry name" value="Thioredoxin-like_sf"/>
</dbReference>
<keyword evidence="2" id="KW-1133">Transmembrane helix</keyword>
<evidence type="ECO:0000313" key="4">
    <source>
        <dbReference type="Proteomes" id="UP000002037"/>
    </source>
</evidence>
<dbReference type="GeneID" id="8300087"/>
<organism evidence="3 4">
    <name type="scientific">Candida tropicalis (strain ATCC MYA-3404 / T1)</name>
    <name type="common">Yeast</name>
    <dbReference type="NCBI Taxonomy" id="294747"/>
    <lineage>
        <taxon>Eukaryota</taxon>
        <taxon>Fungi</taxon>
        <taxon>Dikarya</taxon>
        <taxon>Ascomycota</taxon>
        <taxon>Saccharomycotina</taxon>
        <taxon>Pichiomycetes</taxon>
        <taxon>Debaryomycetaceae</taxon>
        <taxon>Candida/Lodderomyces clade</taxon>
        <taxon>Candida</taxon>
    </lineage>
</organism>
<dbReference type="PROSITE" id="PS51354">
    <property type="entry name" value="GLUTAREDOXIN_2"/>
    <property type="match status" value="1"/>
</dbReference>
<accession>C5M7J2</accession>
<proteinExistence type="predicted"/>
<dbReference type="eggNOG" id="ENOG502T187">
    <property type="taxonomic scope" value="Eukaryota"/>
</dbReference>
<protein>
    <submittedName>
        <fullName evidence="3">Uncharacterized protein</fullName>
    </submittedName>
</protein>
<feature type="region of interest" description="Disordered" evidence="1">
    <location>
        <begin position="116"/>
        <end position="168"/>
    </location>
</feature>